<comment type="caution">
    <text evidence="1">The sequence shown here is derived from an EMBL/GenBank/DDBJ whole genome shotgun (WGS) entry which is preliminary data.</text>
</comment>
<dbReference type="SUPFAM" id="SSF52935">
    <property type="entry name" value="PK C-terminal domain-like"/>
    <property type="match status" value="1"/>
</dbReference>
<evidence type="ECO:0000313" key="1">
    <source>
        <dbReference type="EMBL" id="HDN85575.1"/>
    </source>
</evidence>
<dbReference type="Proteomes" id="UP000885660">
    <property type="component" value="Unassembled WGS sequence"/>
</dbReference>
<reference evidence="1" key="1">
    <citation type="journal article" date="2020" name="mSystems">
        <title>Genome- and Community-Level Interaction Insights into Carbon Utilization and Element Cycling Functions of Hydrothermarchaeota in Hydrothermal Sediment.</title>
        <authorList>
            <person name="Zhou Z."/>
            <person name="Liu Y."/>
            <person name="Xu W."/>
            <person name="Pan J."/>
            <person name="Luo Z.H."/>
            <person name="Li M."/>
        </authorList>
    </citation>
    <scope>NUCLEOTIDE SEQUENCE [LARGE SCALE GENOMIC DNA]</scope>
    <source>
        <strain evidence="1">HyVt-219</strain>
    </source>
</reference>
<dbReference type="Gene3D" id="3.40.1380.20">
    <property type="entry name" value="Pyruvate kinase, C-terminal domain"/>
    <property type="match status" value="1"/>
</dbReference>
<protein>
    <submittedName>
        <fullName evidence="1">Uncharacterized protein</fullName>
    </submittedName>
</protein>
<accession>A0A7V0QRT3</accession>
<gene>
    <name evidence="1" type="ORF">ENG47_07475</name>
</gene>
<dbReference type="InterPro" id="IPR036918">
    <property type="entry name" value="Pyrv_Knase_C_sf"/>
</dbReference>
<name>A0A7V0QRT3_UNCAE</name>
<organism evidence="1">
    <name type="scientific">Aerophobetes bacterium</name>
    <dbReference type="NCBI Taxonomy" id="2030807"/>
    <lineage>
        <taxon>Bacteria</taxon>
        <taxon>Candidatus Aerophobota</taxon>
    </lineage>
</organism>
<proteinExistence type="predicted"/>
<dbReference type="EMBL" id="DRBC01000454">
    <property type="protein sequence ID" value="HDN85575.1"/>
    <property type="molecule type" value="Genomic_DNA"/>
</dbReference>
<dbReference type="AlphaFoldDB" id="A0A7V0QRT3"/>
<sequence length="59" mass="6348">MEIVLMAAENGAINIDKKVIAIAGTNEGADTAVIIKPAYAHRFLDLEIREILTKPGKIS</sequence>